<comment type="caution">
    <text evidence="2">The sequence shown here is derived from an EMBL/GenBank/DDBJ whole genome shotgun (WGS) entry which is preliminary data.</text>
</comment>
<evidence type="ECO:0000313" key="3">
    <source>
        <dbReference type="Proteomes" id="UP001085076"/>
    </source>
</evidence>
<feature type="region of interest" description="Disordered" evidence="1">
    <location>
        <begin position="401"/>
        <end position="452"/>
    </location>
</feature>
<dbReference type="PANTHER" id="PTHR31198:SF1">
    <property type="entry name" value="CENTROSOMAL AT-AC SPLICING FACTOR"/>
    <property type="match status" value="1"/>
</dbReference>
<feature type="compositionally biased region" description="Basic and acidic residues" evidence="1">
    <location>
        <begin position="402"/>
        <end position="424"/>
    </location>
</feature>
<dbReference type="InterPro" id="IPR028015">
    <property type="entry name" value="CCDC84-like"/>
</dbReference>
<name>A0A9D5BYX3_9LILI</name>
<dbReference type="Proteomes" id="UP001085076">
    <property type="component" value="Miscellaneous, Linkage group lg09"/>
</dbReference>
<proteinExistence type="predicted"/>
<dbReference type="OrthoDB" id="1892805at2759"/>
<dbReference type="AlphaFoldDB" id="A0A9D5BYX3"/>
<dbReference type="PANTHER" id="PTHR31198">
    <property type="entry name" value="COILED-COIL DOMAIN-CONTAINING PROTEIN 84"/>
    <property type="match status" value="1"/>
</dbReference>
<organism evidence="2 3">
    <name type="scientific">Dioscorea zingiberensis</name>
    <dbReference type="NCBI Taxonomy" id="325984"/>
    <lineage>
        <taxon>Eukaryota</taxon>
        <taxon>Viridiplantae</taxon>
        <taxon>Streptophyta</taxon>
        <taxon>Embryophyta</taxon>
        <taxon>Tracheophyta</taxon>
        <taxon>Spermatophyta</taxon>
        <taxon>Magnoliopsida</taxon>
        <taxon>Liliopsida</taxon>
        <taxon>Dioscoreales</taxon>
        <taxon>Dioscoreaceae</taxon>
        <taxon>Dioscorea</taxon>
    </lineage>
</organism>
<protein>
    <recommendedName>
        <fullName evidence="4">TITAN-like protein</fullName>
    </recommendedName>
</protein>
<evidence type="ECO:0000256" key="1">
    <source>
        <dbReference type="SAM" id="MobiDB-lite"/>
    </source>
</evidence>
<gene>
    <name evidence="2" type="ORF">J5N97_028400</name>
</gene>
<accession>A0A9D5BYX3</accession>
<reference evidence="2" key="1">
    <citation type="submission" date="2021-03" db="EMBL/GenBank/DDBJ databases">
        <authorList>
            <person name="Li Z."/>
            <person name="Yang C."/>
        </authorList>
    </citation>
    <scope>NUCLEOTIDE SEQUENCE</scope>
    <source>
        <strain evidence="2">Dzin_1.0</strain>
        <tissue evidence="2">Leaf</tissue>
    </source>
</reference>
<evidence type="ECO:0008006" key="4">
    <source>
        <dbReference type="Google" id="ProtNLM"/>
    </source>
</evidence>
<sequence length="452" mass="50093">MEPEKPREKKRTAGKKGIGGDPFEFCDVCNLNHDHGRRHKYLPSHLRALSSLLSRFRSKLSDLRFFLKNPVPLRPEHSALNRIWCVFCRLDLQELDSLFACGNAIEHMASEEHLKNLKDFLWKHGGGMDRVESFRVSESDLCKWKEDCVQLKCAPSASSEGPIGPMAGPSKDIQFEHASGHPDSLANNLLISFNSSISHNVLPLQSHTYQEYRKCLPEASGDTTAHAATMSACSPTLYTPGTVSLQNKHLQGTSSNASACNPGSQFPFIGVNRKDLATQSLTNGVGQTKFSADNGNKVMQKPTQIPLHSNDYQANVHNGGDPPWLLSSGEKDASLVDKGLILDSVSNIAAQKRKKLNPNRVGAAWAEKRRLELELEKNGEIIGKPHDDNWLPNFGRVWQAGTRKESRKEFEKEKRKSSGKDHQSDTSFIVQPYLSKRMRNGSSNGGADVVSS</sequence>
<reference evidence="2" key="2">
    <citation type="journal article" date="2022" name="Hortic Res">
        <title>The genome of Dioscorea zingiberensis sheds light on the biosynthesis, origin and evolution of the medicinally important diosgenin saponins.</title>
        <authorList>
            <person name="Li Y."/>
            <person name="Tan C."/>
            <person name="Li Z."/>
            <person name="Guo J."/>
            <person name="Li S."/>
            <person name="Chen X."/>
            <person name="Wang C."/>
            <person name="Dai X."/>
            <person name="Yang H."/>
            <person name="Song W."/>
            <person name="Hou L."/>
            <person name="Xu J."/>
            <person name="Tong Z."/>
            <person name="Xu A."/>
            <person name="Yuan X."/>
            <person name="Wang W."/>
            <person name="Yang Q."/>
            <person name="Chen L."/>
            <person name="Sun Z."/>
            <person name="Wang K."/>
            <person name="Pan B."/>
            <person name="Chen J."/>
            <person name="Bao Y."/>
            <person name="Liu F."/>
            <person name="Qi X."/>
            <person name="Gang D.R."/>
            <person name="Wen J."/>
            <person name="Li J."/>
        </authorList>
    </citation>
    <scope>NUCLEOTIDE SEQUENCE</scope>
    <source>
        <strain evidence="2">Dzin_1.0</strain>
    </source>
</reference>
<evidence type="ECO:0000313" key="2">
    <source>
        <dbReference type="EMBL" id="KAJ0963278.1"/>
    </source>
</evidence>
<dbReference type="EMBL" id="JAGGNH010000009">
    <property type="protein sequence ID" value="KAJ0963278.1"/>
    <property type="molecule type" value="Genomic_DNA"/>
</dbReference>
<dbReference type="Pfam" id="PF14968">
    <property type="entry name" value="CCDC84"/>
    <property type="match status" value="1"/>
</dbReference>
<keyword evidence="3" id="KW-1185">Reference proteome</keyword>